<accession>A0ABM7WC64</accession>
<organism evidence="1 2">
    <name type="scientific">Desulfofustis limnaeus</name>
    <dbReference type="NCBI Taxonomy" id="2740163"/>
    <lineage>
        <taxon>Bacteria</taxon>
        <taxon>Pseudomonadati</taxon>
        <taxon>Thermodesulfobacteriota</taxon>
        <taxon>Desulfobulbia</taxon>
        <taxon>Desulfobulbales</taxon>
        <taxon>Desulfocapsaceae</taxon>
        <taxon>Desulfofustis</taxon>
    </lineage>
</organism>
<name>A0ABM7WC64_9BACT</name>
<reference evidence="1 2" key="1">
    <citation type="submission" date="2022-01" db="EMBL/GenBank/DDBJ databases">
        <title>Desulfofustis limnae sp. nov., a novel mesophilic sulfate-reducing bacterium isolated from marsh soil.</title>
        <authorList>
            <person name="Watanabe M."/>
            <person name="Takahashi A."/>
            <person name="Kojima H."/>
            <person name="Fukui M."/>
        </authorList>
    </citation>
    <scope>NUCLEOTIDE SEQUENCE [LARGE SCALE GENOMIC DNA]</scope>
    <source>
        <strain evidence="1 2">PPLL</strain>
    </source>
</reference>
<dbReference type="EMBL" id="AP025516">
    <property type="protein sequence ID" value="BDD88596.1"/>
    <property type="molecule type" value="Genomic_DNA"/>
</dbReference>
<evidence type="ECO:0000313" key="2">
    <source>
        <dbReference type="Proteomes" id="UP000830055"/>
    </source>
</evidence>
<evidence type="ECO:0000313" key="1">
    <source>
        <dbReference type="EMBL" id="BDD88596.1"/>
    </source>
</evidence>
<proteinExistence type="predicted"/>
<sequence>MTAPIRLHLAATWAATGPVGGLSDGSLMVKGGPAWLTIGSLCPGGCGNALTLLQI</sequence>
<gene>
    <name evidence="1" type="ORF">DPPLL_29610</name>
</gene>
<protein>
    <submittedName>
        <fullName evidence="1">Uncharacterized protein</fullName>
    </submittedName>
</protein>
<keyword evidence="2" id="KW-1185">Reference proteome</keyword>
<dbReference type="Proteomes" id="UP000830055">
    <property type="component" value="Chromosome"/>
</dbReference>